<comment type="caution">
    <text evidence="2">The sequence shown here is derived from an EMBL/GenBank/DDBJ whole genome shotgun (WGS) entry which is preliminary data.</text>
</comment>
<gene>
    <name evidence="2" type="ORF">JG688_00018663</name>
</gene>
<dbReference type="AlphaFoldDB" id="A0A8J5HZ96"/>
<proteinExistence type="predicted"/>
<keyword evidence="3" id="KW-1185">Reference proteome</keyword>
<feature type="compositionally biased region" description="Basic residues" evidence="1">
    <location>
        <begin position="23"/>
        <end position="43"/>
    </location>
</feature>
<name>A0A8J5HZ96_9STRA</name>
<feature type="compositionally biased region" description="Basic and acidic residues" evidence="1">
    <location>
        <begin position="123"/>
        <end position="133"/>
    </location>
</feature>
<evidence type="ECO:0000313" key="3">
    <source>
        <dbReference type="Proteomes" id="UP000709295"/>
    </source>
</evidence>
<feature type="region of interest" description="Disordered" evidence="1">
    <location>
        <begin position="1"/>
        <end position="243"/>
    </location>
</feature>
<accession>A0A8J5HZ96</accession>
<evidence type="ECO:0000256" key="1">
    <source>
        <dbReference type="SAM" id="MobiDB-lite"/>
    </source>
</evidence>
<protein>
    <submittedName>
        <fullName evidence="2">Uncharacterized protein</fullName>
    </submittedName>
</protein>
<sequence length="261" mass="27471">MSAAGLGDDATAEPSSPKSGRQGLHKPKAWKQKKRQKRQKTRPRSQSSARSRSSQSSRRTSSRSQSRSRSPSPTRSSTGRPRPSCVTYPYRSSSDEDDSSADEGPRNPSIAKRPSLPSSPPSTHKEVDDDGGRSRKGSGGDSRRDEPTFDFSSGDTAGEEAVPAPTEGSSPAGGAGDASSPARSNISGGDGSPVDTGRPGADKGTLLVPLSRTPLRRALSPPTSPRRRLPPPGSAPFHRGSNHTWTCHSLLLEPRVASSVS</sequence>
<organism evidence="2 3">
    <name type="scientific">Phytophthora aleatoria</name>
    <dbReference type="NCBI Taxonomy" id="2496075"/>
    <lineage>
        <taxon>Eukaryota</taxon>
        <taxon>Sar</taxon>
        <taxon>Stramenopiles</taxon>
        <taxon>Oomycota</taxon>
        <taxon>Peronosporomycetes</taxon>
        <taxon>Peronosporales</taxon>
        <taxon>Peronosporaceae</taxon>
        <taxon>Phytophthora</taxon>
    </lineage>
</organism>
<feature type="compositionally biased region" description="Low complexity" evidence="1">
    <location>
        <begin position="44"/>
        <end position="84"/>
    </location>
</feature>
<dbReference type="Proteomes" id="UP000709295">
    <property type="component" value="Unassembled WGS sequence"/>
</dbReference>
<reference evidence="2" key="1">
    <citation type="submission" date="2021-01" db="EMBL/GenBank/DDBJ databases">
        <title>Phytophthora aleatoria, a newly-described species from Pinus radiata is distinct from Phytophthora cactorum isolates based on comparative genomics.</title>
        <authorList>
            <person name="Mcdougal R."/>
            <person name="Panda P."/>
            <person name="Williams N."/>
            <person name="Studholme D.J."/>
        </authorList>
    </citation>
    <scope>NUCLEOTIDE SEQUENCE</scope>
    <source>
        <strain evidence="2">NZFS 4037</strain>
    </source>
</reference>
<evidence type="ECO:0000313" key="2">
    <source>
        <dbReference type="EMBL" id="KAG6941450.1"/>
    </source>
</evidence>
<dbReference type="EMBL" id="JAENGY010003654">
    <property type="protein sequence ID" value="KAG6941450.1"/>
    <property type="molecule type" value="Genomic_DNA"/>
</dbReference>